<dbReference type="AlphaFoldDB" id="A0A699I555"/>
<evidence type="ECO:0000259" key="2">
    <source>
        <dbReference type="Pfam" id="PF03732"/>
    </source>
</evidence>
<sequence>AASRWLMNEPSCSITNWETLKTKFLNKYYPPARTVKKIEEINNFQQEPDESLFRAWERFKELLMKCPQHYLNDMHEARSTKTFNGLAAIQAQLDSLGREIKKVNEKFGSPYQPGGQYRAAGPGFYQRNNRNSSYPNRRQTLEESLTKFIAGSAKRHEENSNIIKEIRASTDAAVRNQGASIKTLKNQMGQMSKVLQEKGIGSLSSSREPNPRDHVKSISTAKADSTKIGRIRSDPYAVSDSQYSFSIIDDVDIISDGVLGMPFCKKFVSCQKIMERFAHGDECERMDDKE</sequence>
<accession>A0A699I555</accession>
<feature type="region of interest" description="Disordered" evidence="1">
    <location>
        <begin position="107"/>
        <end position="135"/>
    </location>
</feature>
<name>A0A699I555_TANCI</name>
<comment type="caution">
    <text evidence="3">The sequence shown here is derived from an EMBL/GenBank/DDBJ whole genome shotgun (WGS) entry which is preliminary data.</text>
</comment>
<proteinExistence type="predicted"/>
<dbReference type="EMBL" id="BKCJ010225169">
    <property type="protein sequence ID" value="GEY94635.1"/>
    <property type="molecule type" value="Genomic_DNA"/>
</dbReference>
<gene>
    <name evidence="3" type="ORF">Tci_466609</name>
</gene>
<feature type="compositionally biased region" description="Low complexity" evidence="1">
    <location>
        <begin position="125"/>
        <end position="135"/>
    </location>
</feature>
<dbReference type="Pfam" id="PF03732">
    <property type="entry name" value="Retrotrans_gag"/>
    <property type="match status" value="1"/>
</dbReference>
<dbReference type="InterPro" id="IPR005162">
    <property type="entry name" value="Retrotrans_gag_dom"/>
</dbReference>
<feature type="non-terminal residue" evidence="3">
    <location>
        <position position="1"/>
    </location>
</feature>
<reference evidence="3" key="1">
    <citation type="journal article" date="2019" name="Sci. Rep.">
        <title>Draft genome of Tanacetum cinerariifolium, the natural source of mosquito coil.</title>
        <authorList>
            <person name="Yamashiro T."/>
            <person name="Shiraishi A."/>
            <person name="Satake H."/>
            <person name="Nakayama K."/>
        </authorList>
    </citation>
    <scope>NUCLEOTIDE SEQUENCE</scope>
</reference>
<organism evidence="3">
    <name type="scientific">Tanacetum cinerariifolium</name>
    <name type="common">Dalmatian daisy</name>
    <name type="synonym">Chrysanthemum cinerariifolium</name>
    <dbReference type="NCBI Taxonomy" id="118510"/>
    <lineage>
        <taxon>Eukaryota</taxon>
        <taxon>Viridiplantae</taxon>
        <taxon>Streptophyta</taxon>
        <taxon>Embryophyta</taxon>
        <taxon>Tracheophyta</taxon>
        <taxon>Spermatophyta</taxon>
        <taxon>Magnoliopsida</taxon>
        <taxon>eudicotyledons</taxon>
        <taxon>Gunneridae</taxon>
        <taxon>Pentapetalae</taxon>
        <taxon>asterids</taxon>
        <taxon>campanulids</taxon>
        <taxon>Asterales</taxon>
        <taxon>Asteraceae</taxon>
        <taxon>Asteroideae</taxon>
        <taxon>Anthemideae</taxon>
        <taxon>Anthemidinae</taxon>
        <taxon>Tanacetum</taxon>
    </lineage>
</organism>
<dbReference type="PANTHER" id="PTHR33223:SF11">
    <property type="entry name" value="ELEMENT PROTEIN, PUTATIVE-RELATED"/>
    <property type="match status" value="1"/>
</dbReference>
<protein>
    <recommendedName>
        <fullName evidence="2">Retrotransposon gag domain-containing protein</fullName>
    </recommendedName>
</protein>
<feature type="region of interest" description="Disordered" evidence="1">
    <location>
        <begin position="199"/>
        <end position="223"/>
    </location>
</feature>
<feature type="domain" description="Retrotransposon gag" evidence="2">
    <location>
        <begin position="1"/>
        <end position="86"/>
    </location>
</feature>
<evidence type="ECO:0000256" key="1">
    <source>
        <dbReference type="SAM" id="MobiDB-lite"/>
    </source>
</evidence>
<dbReference type="PANTHER" id="PTHR33223">
    <property type="entry name" value="CCHC-TYPE DOMAIN-CONTAINING PROTEIN"/>
    <property type="match status" value="1"/>
</dbReference>
<evidence type="ECO:0000313" key="3">
    <source>
        <dbReference type="EMBL" id="GEY94635.1"/>
    </source>
</evidence>